<dbReference type="OrthoDB" id="6145973at2759"/>
<evidence type="ECO:0000259" key="5">
    <source>
        <dbReference type="Pfam" id="PF01094"/>
    </source>
</evidence>
<sequence length="255" mass="28377">MRKGPACETVCETAGLLAGRWSVPMITYGCEDSKLSDRTQYPTFFRTTSKFNAMTGFLEDVLAYFEWNHVTLVTSDNRVWIETEEEMLRELGSRIETSTWKILSTDWTNIQATLLQKTKESHVFVLLMFGSDVLRLLYEAKAIGVLGGEHVFITIDFANMGRRTGHPLDGTHLTGVLDITVDVTPESQVFGEFLSNIESNFTSSNAAIADDSCSHYELAIYAGLMHDALLVYAKAVDSTVANNVDPKLPEDDSVL</sequence>
<dbReference type="InterPro" id="IPR052612">
    <property type="entry name" value="ANP_Clearance_Receptor"/>
</dbReference>
<evidence type="ECO:0000256" key="2">
    <source>
        <dbReference type="ARBA" id="ARBA00022692"/>
    </source>
</evidence>
<dbReference type="Pfam" id="PF01094">
    <property type="entry name" value="ANF_receptor"/>
    <property type="match status" value="1"/>
</dbReference>
<dbReference type="Proteomes" id="UP000271974">
    <property type="component" value="Unassembled WGS sequence"/>
</dbReference>
<comment type="subcellular location">
    <subcellularLocation>
        <location evidence="1">Membrane</location>
    </subcellularLocation>
</comment>
<dbReference type="EMBL" id="RQTK01000065">
    <property type="protein sequence ID" value="RUS89122.1"/>
    <property type="molecule type" value="Genomic_DNA"/>
</dbReference>
<dbReference type="SUPFAM" id="SSF53822">
    <property type="entry name" value="Periplasmic binding protein-like I"/>
    <property type="match status" value="1"/>
</dbReference>
<reference evidence="6 7" key="1">
    <citation type="submission" date="2019-01" db="EMBL/GenBank/DDBJ databases">
        <title>A draft genome assembly of the solar-powered sea slug Elysia chlorotica.</title>
        <authorList>
            <person name="Cai H."/>
            <person name="Li Q."/>
            <person name="Fang X."/>
            <person name="Li J."/>
            <person name="Curtis N.E."/>
            <person name="Altenburger A."/>
            <person name="Shibata T."/>
            <person name="Feng M."/>
            <person name="Maeda T."/>
            <person name="Schwartz J.A."/>
            <person name="Shigenobu S."/>
            <person name="Lundholm N."/>
            <person name="Nishiyama T."/>
            <person name="Yang H."/>
            <person name="Hasebe M."/>
            <person name="Li S."/>
            <person name="Pierce S.K."/>
            <person name="Wang J."/>
        </authorList>
    </citation>
    <scope>NUCLEOTIDE SEQUENCE [LARGE SCALE GENOMIC DNA]</scope>
    <source>
        <strain evidence="6">EC2010</strain>
        <tissue evidence="6">Whole organism of an adult</tissue>
    </source>
</reference>
<dbReference type="PANTHER" id="PTHR44755:SF8">
    <property type="entry name" value="RECEPTOR LIGAND BINDING REGION DOMAIN-CONTAINING PROTEIN"/>
    <property type="match status" value="1"/>
</dbReference>
<name>A0A3S1BUL6_ELYCH</name>
<feature type="domain" description="Receptor ligand binding region" evidence="5">
    <location>
        <begin position="4"/>
        <end position="240"/>
    </location>
</feature>
<dbReference type="GO" id="GO:0038023">
    <property type="term" value="F:signaling receptor activity"/>
    <property type="evidence" value="ECO:0007669"/>
    <property type="project" value="TreeGrafter"/>
</dbReference>
<accession>A0A3S1BUL6</accession>
<dbReference type="InterPro" id="IPR028082">
    <property type="entry name" value="Peripla_BP_I"/>
</dbReference>
<comment type="caution">
    <text evidence="6">The sequence shown here is derived from an EMBL/GenBank/DDBJ whole genome shotgun (WGS) entry which is preliminary data.</text>
</comment>
<dbReference type="Gene3D" id="3.40.50.2300">
    <property type="match status" value="1"/>
</dbReference>
<evidence type="ECO:0000313" key="6">
    <source>
        <dbReference type="EMBL" id="RUS89122.1"/>
    </source>
</evidence>
<gene>
    <name evidence="6" type="ORF">EGW08_003130</name>
</gene>
<organism evidence="6 7">
    <name type="scientific">Elysia chlorotica</name>
    <name type="common">Eastern emerald elysia</name>
    <name type="synonym">Sea slug</name>
    <dbReference type="NCBI Taxonomy" id="188477"/>
    <lineage>
        <taxon>Eukaryota</taxon>
        <taxon>Metazoa</taxon>
        <taxon>Spiralia</taxon>
        <taxon>Lophotrochozoa</taxon>
        <taxon>Mollusca</taxon>
        <taxon>Gastropoda</taxon>
        <taxon>Heterobranchia</taxon>
        <taxon>Euthyneura</taxon>
        <taxon>Panpulmonata</taxon>
        <taxon>Sacoglossa</taxon>
        <taxon>Placobranchoidea</taxon>
        <taxon>Plakobranchidae</taxon>
        <taxon>Elysia</taxon>
    </lineage>
</organism>
<evidence type="ECO:0000256" key="4">
    <source>
        <dbReference type="ARBA" id="ARBA00023136"/>
    </source>
</evidence>
<keyword evidence="2" id="KW-0812">Transmembrane</keyword>
<dbReference type="GO" id="GO:0007165">
    <property type="term" value="P:signal transduction"/>
    <property type="evidence" value="ECO:0007669"/>
    <property type="project" value="TreeGrafter"/>
</dbReference>
<keyword evidence="7" id="KW-1185">Reference proteome</keyword>
<dbReference type="AlphaFoldDB" id="A0A3S1BUL6"/>
<dbReference type="InterPro" id="IPR001828">
    <property type="entry name" value="ANF_lig-bd_rcpt"/>
</dbReference>
<keyword evidence="4" id="KW-0472">Membrane</keyword>
<dbReference type="GO" id="GO:0016020">
    <property type="term" value="C:membrane"/>
    <property type="evidence" value="ECO:0007669"/>
    <property type="project" value="UniProtKB-SubCell"/>
</dbReference>
<evidence type="ECO:0000256" key="1">
    <source>
        <dbReference type="ARBA" id="ARBA00004370"/>
    </source>
</evidence>
<dbReference type="PANTHER" id="PTHR44755">
    <property type="entry name" value="NATRIURETIC PEPTIDE RECEPTOR 3-RELATED"/>
    <property type="match status" value="1"/>
</dbReference>
<protein>
    <recommendedName>
        <fullName evidence="5">Receptor ligand binding region domain-containing protein</fullName>
    </recommendedName>
</protein>
<keyword evidence="3" id="KW-1133">Transmembrane helix</keyword>
<dbReference type="GO" id="GO:0017046">
    <property type="term" value="F:peptide hormone binding"/>
    <property type="evidence" value="ECO:0007669"/>
    <property type="project" value="TreeGrafter"/>
</dbReference>
<evidence type="ECO:0000256" key="3">
    <source>
        <dbReference type="ARBA" id="ARBA00022989"/>
    </source>
</evidence>
<evidence type="ECO:0000313" key="7">
    <source>
        <dbReference type="Proteomes" id="UP000271974"/>
    </source>
</evidence>
<proteinExistence type="predicted"/>